<sequence length="65" mass="7567">MNDNQKAHLVNENCRPESRPLSVSRRIPYPFRSLSHTQSTYTHIRNTYALMLLSIWRAQSGTYTG</sequence>
<proteinExistence type="predicted"/>
<protein>
    <submittedName>
        <fullName evidence="1">CSON013279 protein</fullName>
    </submittedName>
</protein>
<name>A0A336M7N7_CULSO</name>
<dbReference type="VEuPathDB" id="VectorBase:CSON013279"/>
<gene>
    <name evidence="1" type="primary">CSON013279</name>
</gene>
<dbReference type="EMBL" id="UFQT01000664">
    <property type="protein sequence ID" value="SSX26286.1"/>
    <property type="molecule type" value="Genomic_DNA"/>
</dbReference>
<dbReference type="AlphaFoldDB" id="A0A336M7N7"/>
<evidence type="ECO:0000313" key="1">
    <source>
        <dbReference type="EMBL" id="SSX26286.1"/>
    </source>
</evidence>
<accession>A0A336M7N7</accession>
<reference evidence="1" key="1">
    <citation type="submission" date="2018-07" db="EMBL/GenBank/DDBJ databases">
        <authorList>
            <person name="Quirk P.G."/>
            <person name="Krulwich T.A."/>
        </authorList>
    </citation>
    <scope>NUCLEOTIDE SEQUENCE</scope>
</reference>
<organism evidence="1">
    <name type="scientific">Culicoides sonorensis</name>
    <name type="common">Biting midge</name>
    <dbReference type="NCBI Taxonomy" id="179676"/>
    <lineage>
        <taxon>Eukaryota</taxon>
        <taxon>Metazoa</taxon>
        <taxon>Ecdysozoa</taxon>
        <taxon>Arthropoda</taxon>
        <taxon>Hexapoda</taxon>
        <taxon>Insecta</taxon>
        <taxon>Pterygota</taxon>
        <taxon>Neoptera</taxon>
        <taxon>Endopterygota</taxon>
        <taxon>Diptera</taxon>
        <taxon>Nematocera</taxon>
        <taxon>Chironomoidea</taxon>
        <taxon>Ceratopogonidae</taxon>
        <taxon>Ceratopogoninae</taxon>
        <taxon>Culicoides</taxon>
        <taxon>Monoculicoides</taxon>
    </lineage>
</organism>